<evidence type="ECO:0000313" key="6">
    <source>
        <dbReference type="Proteomes" id="UP001446871"/>
    </source>
</evidence>
<comment type="caution">
    <text evidence="5">The sequence shown here is derived from an EMBL/GenBank/DDBJ whole genome shotgun (WGS) entry which is preliminary data.</text>
</comment>
<evidence type="ECO:0000256" key="3">
    <source>
        <dbReference type="ARBA" id="ARBA00022691"/>
    </source>
</evidence>
<dbReference type="InterPro" id="IPR029063">
    <property type="entry name" value="SAM-dependent_MTases_sf"/>
</dbReference>
<dbReference type="CDD" id="cd02440">
    <property type="entry name" value="AdoMet_MTases"/>
    <property type="match status" value="1"/>
</dbReference>
<name>A0ABR1UPZ7_9PEZI</name>
<evidence type="ECO:0000313" key="5">
    <source>
        <dbReference type="EMBL" id="KAK8060987.1"/>
    </source>
</evidence>
<accession>A0ABR1UPZ7</accession>
<sequence>MYLIAGRLWWYEGTKATQAEIITLELSPKMIATSRKAFQDYGVENRVKLIEGPADETRATLPTSSSASLNGEFDLIFVDANKDGYEGYVKTILDQKLLSPSGIILCDNVFARGLTIGADCAPWVNDHVRPYWLACGQDLDGFNTRLVQDERVDVVILPIFDGISQIRWRDS</sequence>
<keyword evidence="3" id="KW-0949">S-adenosyl-L-methionine</keyword>
<dbReference type="PANTHER" id="PTHR10509:SF14">
    <property type="entry name" value="CAFFEOYL-COA O-METHYLTRANSFERASE 3-RELATED"/>
    <property type="match status" value="1"/>
</dbReference>
<organism evidence="5 6">
    <name type="scientific">Apiospora saccharicola</name>
    <dbReference type="NCBI Taxonomy" id="335842"/>
    <lineage>
        <taxon>Eukaryota</taxon>
        <taxon>Fungi</taxon>
        <taxon>Dikarya</taxon>
        <taxon>Ascomycota</taxon>
        <taxon>Pezizomycotina</taxon>
        <taxon>Sordariomycetes</taxon>
        <taxon>Xylariomycetidae</taxon>
        <taxon>Amphisphaeriales</taxon>
        <taxon>Apiosporaceae</taxon>
        <taxon>Apiospora</taxon>
    </lineage>
</organism>
<keyword evidence="6" id="KW-1185">Reference proteome</keyword>
<dbReference type="PANTHER" id="PTHR10509">
    <property type="entry name" value="O-METHYLTRANSFERASE-RELATED"/>
    <property type="match status" value="1"/>
</dbReference>
<evidence type="ECO:0008006" key="7">
    <source>
        <dbReference type="Google" id="ProtNLM"/>
    </source>
</evidence>
<gene>
    <name evidence="5" type="ORF">PG996_010917</name>
</gene>
<dbReference type="Gene3D" id="3.40.50.150">
    <property type="entry name" value="Vaccinia Virus protein VP39"/>
    <property type="match status" value="1"/>
</dbReference>
<keyword evidence="2" id="KW-0808">Transferase</keyword>
<dbReference type="Pfam" id="PF01596">
    <property type="entry name" value="Methyltransf_3"/>
    <property type="match status" value="1"/>
</dbReference>
<evidence type="ECO:0000256" key="4">
    <source>
        <dbReference type="ARBA" id="ARBA00023453"/>
    </source>
</evidence>
<dbReference type="Proteomes" id="UP001446871">
    <property type="component" value="Unassembled WGS sequence"/>
</dbReference>
<dbReference type="PROSITE" id="PS51682">
    <property type="entry name" value="SAM_OMT_I"/>
    <property type="match status" value="1"/>
</dbReference>
<comment type="similarity">
    <text evidence="4">Belongs to the class I-like SAM-binding methyltransferase superfamily. Cation-dependent O-methyltransferase family.</text>
</comment>
<proteinExistence type="inferred from homology"/>
<dbReference type="SUPFAM" id="SSF53335">
    <property type="entry name" value="S-adenosyl-L-methionine-dependent methyltransferases"/>
    <property type="match status" value="1"/>
</dbReference>
<dbReference type="InterPro" id="IPR050362">
    <property type="entry name" value="Cation-dep_OMT"/>
</dbReference>
<dbReference type="InterPro" id="IPR002935">
    <property type="entry name" value="SAM_O-MeTrfase"/>
</dbReference>
<dbReference type="EMBL" id="JAQQWM010000006">
    <property type="protein sequence ID" value="KAK8060987.1"/>
    <property type="molecule type" value="Genomic_DNA"/>
</dbReference>
<evidence type="ECO:0000256" key="2">
    <source>
        <dbReference type="ARBA" id="ARBA00022679"/>
    </source>
</evidence>
<keyword evidence="1" id="KW-0489">Methyltransferase</keyword>
<protein>
    <recommendedName>
        <fullName evidence="7">O-methyltransferase</fullName>
    </recommendedName>
</protein>
<evidence type="ECO:0000256" key="1">
    <source>
        <dbReference type="ARBA" id="ARBA00022603"/>
    </source>
</evidence>
<reference evidence="5 6" key="1">
    <citation type="submission" date="2023-01" db="EMBL/GenBank/DDBJ databases">
        <title>Analysis of 21 Apiospora genomes using comparative genomics revels a genus with tremendous synthesis potential of carbohydrate active enzymes and secondary metabolites.</title>
        <authorList>
            <person name="Sorensen T."/>
        </authorList>
    </citation>
    <scope>NUCLEOTIDE SEQUENCE [LARGE SCALE GENOMIC DNA]</scope>
    <source>
        <strain evidence="5 6">CBS 83171</strain>
    </source>
</reference>